<dbReference type="AlphaFoldDB" id="A0A318MF33"/>
<dbReference type="InterPro" id="IPR001910">
    <property type="entry name" value="Inosine/uridine_hydrolase_dom"/>
</dbReference>
<keyword evidence="1 4" id="KW-0378">Hydrolase</keyword>
<evidence type="ECO:0000313" key="5">
    <source>
        <dbReference type="Proteomes" id="UP000248128"/>
    </source>
</evidence>
<dbReference type="InterPro" id="IPR023186">
    <property type="entry name" value="IUNH"/>
</dbReference>
<protein>
    <submittedName>
        <fullName evidence="4">Ribonucleoside hydrolase RihC</fullName>
    </submittedName>
</protein>
<keyword evidence="2" id="KW-0326">Glycosidase</keyword>
<dbReference type="PANTHER" id="PTHR12304:SF15">
    <property type="entry name" value="NON-SPECIFIC RIBONUCLEOSIDE HYDROLASE RIHC"/>
    <property type="match status" value="1"/>
</dbReference>
<dbReference type="Gene3D" id="3.90.245.10">
    <property type="entry name" value="Ribonucleoside hydrolase-like"/>
    <property type="match status" value="1"/>
</dbReference>
<dbReference type="Proteomes" id="UP000248128">
    <property type="component" value="Unassembled WGS sequence"/>
</dbReference>
<gene>
    <name evidence="4" type="ORF">DKK74_08200</name>
</gene>
<organism evidence="4 5">
    <name type="scientific">Bifidobacterium asteroides</name>
    <dbReference type="NCBI Taxonomy" id="1684"/>
    <lineage>
        <taxon>Bacteria</taxon>
        <taxon>Bacillati</taxon>
        <taxon>Actinomycetota</taxon>
        <taxon>Actinomycetes</taxon>
        <taxon>Bifidobacteriales</taxon>
        <taxon>Bifidobacteriaceae</taxon>
        <taxon>Bifidobacterium</taxon>
    </lineage>
</organism>
<dbReference type="Pfam" id="PF01156">
    <property type="entry name" value="IU_nuc_hydro"/>
    <property type="match status" value="1"/>
</dbReference>
<feature type="domain" description="Inosine/uridine-preferring nucleoside hydrolase" evidence="3">
    <location>
        <begin position="6"/>
        <end position="295"/>
    </location>
</feature>
<dbReference type="GO" id="GO:0008477">
    <property type="term" value="F:purine nucleosidase activity"/>
    <property type="evidence" value="ECO:0007669"/>
    <property type="project" value="TreeGrafter"/>
</dbReference>
<name>A0A318MF33_9BIFI</name>
<dbReference type="OrthoDB" id="9797882at2"/>
<evidence type="ECO:0000256" key="1">
    <source>
        <dbReference type="ARBA" id="ARBA00022801"/>
    </source>
</evidence>
<evidence type="ECO:0000259" key="3">
    <source>
        <dbReference type="Pfam" id="PF01156"/>
    </source>
</evidence>
<proteinExistence type="predicted"/>
<dbReference type="SUPFAM" id="SSF53590">
    <property type="entry name" value="Nucleoside hydrolase"/>
    <property type="match status" value="1"/>
</dbReference>
<dbReference type="InterPro" id="IPR036452">
    <property type="entry name" value="Ribo_hydro-like"/>
</dbReference>
<accession>A0A318MF33</accession>
<dbReference type="GO" id="GO:0006152">
    <property type="term" value="P:purine nucleoside catabolic process"/>
    <property type="evidence" value="ECO:0007669"/>
    <property type="project" value="TreeGrafter"/>
</dbReference>
<comment type="caution">
    <text evidence="4">The sequence shown here is derived from an EMBL/GenBank/DDBJ whole genome shotgun (WGS) entry which is preliminary data.</text>
</comment>
<reference evidence="4 5" key="1">
    <citation type="submission" date="2018-05" db="EMBL/GenBank/DDBJ databases">
        <title>Reference genomes for bee gut microbiota database.</title>
        <authorList>
            <person name="Ellegaard K.M."/>
        </authorList>
    </citation>
    <scope>NUCLEOTIDE SEQUENCE [LARGE SCALE GENOMIC DNA]</scope>
    <source>
        <strain evidence="4 5">ESL0199</strain>
    </source>
</reference>
<evidence type="ECO:0000313" key="4">
    <source>
        <dbReference type="EMBL" id="PXY86777.1"/>
    </source>
</evidence>
<dbReference type="CDD" id="cd02651">
    <property type="entry name" value="nuc_hydro_IU_UC_XIUA"/>
    <property type="match status" value="1"/>
</dbReference>
<sequence>MMAKPLIIDTDPGIDDAAAITLLVDEPAFDIKLIASVSGNVGIGHTTNNALKLLTFLGRRIPVARGAAAPLMRDNRFATEAHGKSGMGSFEFPEPDDSLLTEDNAVLEERKVLMESTEPVTILTLGPLTNIALLLATFPEVKSHIERIVSMGGSTERGNIGVYGEFNISVDPEAAKMVFRSGLPITMVGLDIGRKAHLIPNDLDDLEAAGEVGKMVGSLFRSYDGGHIEEGIKMYDPSAAMVLIEPELFTMRSAFVDVEISSPITLGATAVDYDGILSEEKNSDVCVDVDVDGFRKSFVDRISRVQRK</sequence>
<dbReference type="PANTHER" id="PTHR12304">
    <property type="entry name" value="INOSINE-URIDINE PREFERRING NUCLEOSIDE HYDROLASE"/>
    <property type="match status" value="1"/>
</dbReference>
<dbReference type="EMBL" id="QGLK01000005">
    <property type="protein sequence ID" value="PXY86777.1"/>
    <property type="molecule type" value="Genomic_DNA"/>
</dbReference>
<evidence type="ECO:0000256" key="2">
    <source>
        <dbReference type="ARBA" id="ARBA00023295"/>
    </source>
</evidence>
<dbReference type="GO" id="GO:0005829">
    <property type="term" value="C:cytosol"/>
    <property type="evidence" value="ECO:0007669"/>
    <property type="project" value="TreeGrafter"/>
</dbReference>